<accession>A0A0C2CQZ6</accession>
<dbReference type="AlphaFoldDB" id="A0A0C2CQZ6"/>
<evidence type="ECO:0000313" key="3">
    <source>
        <dbReference type="Proteomes" id="UP000031599"/>
    </source>
</evidence>
<gene>
    <name evidence="2" type="ORF">DB30_01889</name>
</gene>
<comment type="caution">
    <text evidence="2">The sequence shown here is derived from an EMBL/GenBank/DDBJ whole genome shotgun (WGS) entry which is preliminary data.</text>
</comment>
<evidence type="ECO:0000256" key="1">
    <source>
        <dbReference type="SAM" id="MobiDB-lite"/>
    </source>
</evidence>
<feature type="compositionally biased region" description="Low complexity" evidence="1">
    <location>
        <begin position="139"/>
        <end position="152"/>
    </location>
</feature>
<organism evidence="2 3">
    <name type="scientific">Enhygromyxa salina</name>
    <dbReference type="NCBI Taxonomy" id="215803"/>
    <lineage>
        <taxon>Bacteria</taxon>
        <taxon>Pseudomonadati</taxon>
        <taxon>Myxococcota</taxon>
        <taxon>Polyangia</taxon>
        <taxon>Nannocystales</taxon>
        <taxon>Nannocystaceae</taxon>
        <taxon>Enhygromyxa</taxon>
    </lineage>
</organism>
<feature type="compositionally biased region" description="Basic and acidic residues" evidence="1">
    <location>
        <begin position="117"/>
        <end position="127"/>
    </location>
</feature>
<evidence type="ECO:0000313" key="2">
    <source>
        <dbReference type="EMBL" id="KIG12125.1"/>
    </source>
</evidence>
<reference evidence="2 3" key="1">
    <citation type="submission" date="2014-12" db="EMBL/GenBank/DDBJ databases">
        <title>Genome assembly of Enhygromyxa salina DSM 15201.</title>
        <authorList>
            <person name="Sharma G."/>
            <person name="Subramanian S."/>
        </authorList>
    </citation>
    <scope>NUCLEOTIDE SEQUENCE [LARGE SCALE GENOMIC DNA]</scope>
    <source>
        <strain evidence="2 3">DSM 15201</strain>
    </source>
</reference>
<feature type="region of interest" description="Disordered" evidence="1">
    <location>
        <begin position="117"/>
        <end position="180"/>
    </location>
</feature>
<protein>
    <submittedName>
        <fullName evidence="2">Uncharacterized protein</fullName>
    </submittedName>
</protein>
<name>A0A0C2CQZ6_9BACT</name>
<dbReference type="EMBL" id="JMCC02000149">
    <property type="protein sequence ID" value="KIG12125.1"/>
    <property type="molecule type" value="Genomic_DNA"/>
</dbReference>
<sequence length="250" mass="27158">MDDLDDEALRDQLDVALGKAEDGGKAVRTLDAMLGEPQVLIPVEEFGETLFAIIKEDTVVTVLPKGHGEEILQRGQALQAKVATGEVQMPDREPVAERWEGRRRWRREAPGPVVIERPRPVIVRDEPEPATSVPSRPTSGLSSHDGGSSSSSARVSQVEAATLTEDTSWVGHAPTPERPDDPVAAALWDALERGSRRAVVAALHELIDRKERDDDLLPVWNEIAELGIPQGLKLGDLIDACALSKQAELS</sequence>
<dbReference type="Proteomes" id="UP000031599">
    <property type="component" value="Unassembled WGS sequence"/>
</dbReference>
<proteinExistence type="predicted"/>